<dbReference type="Gene3D" id="1.20.140.150">
    <property type="match status" value="1"/>
</dbReference>
<gene>
    <name evidence="3" type="primary">RvY_09544-1</name>
    <name evidence="3" type="synonym">RvY_09544.1</name>
    <name evidence="3" type="ORF">RvY_09544</name>
</gene>
<evidence type="ECO:0000313" key="3">
    <source>
        <dbReference type="EMBL" id="GAU98389.1"/>
    </source>
</evidence>
<evidence type="ECO:0000256" key="1">
    <source>
        <dbReference type="SAM" id="MobiDB-lite"/>
    </source>
</evidence>
<protein>
    <submittedName>
        <fullName evidence="3">Uncharacterized protein</fullName>
    </submittedName>
</protein>
<evidence type="ECO:0000256" key="2">
    <source>
        <dbReference type="SAM" id="Phobius"/>
    </source>
</evidence>
<keyword evidence="2" id="KW-0472">Membrane</keyword>
<accession>A0A1D1V9N8</accession>
<feature type="region of interest" description="Disordered" evidence="1">
    <location>
        <begin position="236"/>
        <end position="255"/>
    </location>
</feature>
<organism evidence="3 4">
    <name type="scientific">Ramazzottius varieornatus</name>
    <name type="common">Water bear</name>
    <name type="synonym">Tardigrade</name>
    <dbReference type="NCBI Taxonomy" id="947166"/>
    <lineage>
        <taxon>Eukaryota</taxon>
        <taxon>Metazoa</taxon>
        <taxon>Ecdysozoa</taxon>
        <taxon>Tardigrada</taxon>
        <taxon>Eutardigrada</taxon>
        <taxon>Parachela</taxon>
        <taxon>Hypsibioidea</taxon>
        <taxon>Ramazzottiidae</taxon>
        <taxon>Ramazzottius</taxon>
    </lineage>
</organism>
<keyword evidence="2" id="KW-1133">Transmembrane helix</keyword>
<dbReference type="Proteomes" id="UP000186922">
    <property type="component" value="Unassembled WGS sequence"/>
</dbReference>
<feature type="transmembrane region" description="Helical" evidence="2">
    <location>
        <begin position="124"/>
        <end position="148"/>
    </location>
</feature>
<keyword evidence="2" id="KW-0812">Transmembrane</keyword>
<dbReference type="AlphaFoldDB" id="A0A1D1V9N8"/>
<proteinExistence type="predicted"/>
<feature type="transmembrane region" description="Helical" evidence="2">
    <location>
        <begin position="6"/>
        <end position="31"/>
    </location>
</feature>
<name>A0A1D1V9N8_RAMVA</name>
<keyword evidence="4" id="KW-1185">Reference proteome</keyword>
<evidence type="ECO:0000313" key="4">
    <source>
        <dbReference type="Proteomes" id="UP000186922"/>
    </source>
</evidence>
<feature type="transmembrane region" description="Helical" evidence="2">
    <location>
        <begin position="180"/>
        <end position="199"/>
    </location>
</feature>
<feature type="compositionally biased region" description="Pro residues" evidence="1">
    <location>
        <begin position="245"/>
        <end position="255"/>
    </location>
</feature>
<feature type="transmembrane region" description="Helical" evidence="2">
    <location>
        <begin position="83"/>
        <end position="104"/>
    </location>
</feature>
<reference evidence="3 4" key="1">
    <citation type="journal article" date="2016" name="Nat. Commun.">
        <title>Extremotolerant tardigrade genome and improved radiotolerance of human cultured cells by tardigrade-unique protein.</title>
        <authorList>
            <person name="Hashimoto T."/>
            <person name="Horikawa D.D."/>
            <person name="Saito Y."/>
            <person name="Kuwahara H."/>
            <person name="Kozuka-Hata H."/>
            <person name="Shin-I T."/>
            <person name="Minakuchi Y."/>
            <person name="Ohishi K."/>
            <person name="Motoyama A."/>
            <person name="Aizu T."/>
            <person name="Enomoto A."/>
            <person name="Kondo K."/>
            <person name="Tanaka S."/>
            <person name="Hara Y."/>
            <person name="Koshikawa S."/>
            <person name="Sagara H."/>
            <person name="Miura T."/>
            <person name="Yokobori S."/>
            <person name="Miyagawa K."/>
            <person name="Suzuki Y."/>
            <person name="Kubo T."/>
            <person name="Oyama M."/>
            <person name="Kohara Y."/>
            <person name="Fujiyama A."/>
            <person name="Arakawa K."/>
            <person name="Katayama T."/>
            <person name="Toyoda A."/>
            <person name="Kunieda T."/>
        </authorList>
    </citation>
    <scope>NUCLEOTIDE SEQUENCE [LARGE SCALE GENOMIC DNA]</scope>
    <source>
        <strain evidence="3 4">YOKOZUNA-1</strain>
    </source>
</reference>
<sequence>MTPSKGCWYLALLSALCILAASVTEVITLTWRNWIQLTIPPDFKHHNRTRRVFIGLWGICGPNMGECFAFHAEGQDLPWHLQISIFLSMFSICLLFLAFCLSFVELMYMVNRKRTFPLKRAQVYLALSTEILSVVIAATMGLASIGGYEQNFWTILKDHMRFPGPEELPAGSRCSLGQAWGFQVLIIVYLTCYLLLARIQLTKTSLGRSATLADRRDMVQEALIRPRIVLLTPDLTGTSTRTHRTPPPAYSPPPVYVPGDAVRDTRQPMLGADVVQERGTHDQPVLPEVSACLHDCPRRSSTLSVELRQFLV</sequence>
<dbReference type="EMBL" id="BDGG01000004">
    <property type="protein sequence ID" value="GAU98389.1"/>
    <property type="molecule type" value="Genomic_DNA"/>
</dbReference>
<comment type="caution">
    <text evidence="3">The sequence shown here is derived from an EMBL/GenBank/DDBJ whole genome shotgun (WGS) entry which is preliminary data.</text>
</comment>